<dbReference type="OrthoDB" id="1198767at2"/>
<proteinExistence type="predicted"/>
<evidence type="ECO:0008006" key="4">
    <source>
        <dbReference type="Google" id="ProtNLM"/>
    </source>
</evidence>
<keyword evidence="3" id="KW-1185">Reference proteome</keyword>
<reference evidence="2 3" key="1">
    <citation type="submission" date="2019-12" db="EMBL/GenBank/DDBJ databases">
        <authorList>
            <person name="Sun J.-Q."/>
        </authorList>
    </citation>
    <scope>NUCLEOTIDE SEQUENCE [LARGE SCALE GENOMIC DNA]</scope>
    <source>
        <strain evidence="2 3">JCM 17928</strain>
    </source>
</reference>
<organism evidence="2 3">
    <name type="scientific">Flavobacterium rakeshii</name>
    <dbReference type="NCBI Taxonomy" id="1038845"/>
    <lineage>
        <taxon>Bacteria</taxon>
        <taxon>Pseudomonadati</taxon>
        <taxon>Bacteroidota</taxon>
        <taxon>Flavobacteriia</taxon>
        <taxon>Flavobacteriales</taxon>
        <taxon>Flavobacteriaceae</taxon>
        <taxon>Flavobacterium</taxon>
    </lineage>
</organism>
<evidence type="ECO:0000313" key="3">
    <source>
        <dbReference type="Proteomes" id="UP000433945"/>
    </source>
</evidence>
<name>A0A6N8HH85_9FLAO</name>
<gene>
    <name evidence="2" type="ORF">GN157_15430</name>
</gene>
<evidence type="ECO:0000256" key="1">
    <source>
        <dbReference type="SAM" id="SignalP"/>
    </source>
</evidence>
<dbReference type="EMBL" id="WOWP01000061">
    <property type="protein sequence ID" value="MUV05107.1"/>
    <property type="molecule type" value="Genomic_DNA"/>
</dbReference>
<sequence length="315" mass="35813">MKKHLIAVLLLCLTSCATITNSKTYALRVNTNAQNASAKVYDSVYKLPADVEVTRSNKPLQVTLTYDTITRDYSVKSKTMSKSSVGNILFGGLYPEALLVDLLTKKGYYYGDEIFLDISDSLAEAKRIFLTPKYVPNQKNSFNIDIALPYVNGFLFQPEGQGVRKGIGFMGISGGVEYFYKNNKFAKINTGITTNYPFPFPAAVIFDGGREIFNSYYVTLTDNYQLNRFSLGYGLSYSSYKWKYNYGDDNYNNEKNKREKGQSLGLSLNTYFRLGRYFQVGVLYTPTLVSIKPQTELLYQHSISFELLWKIQIKK</sequence>
<comment type="caution">
    <text evidence="2">The sequence shown here is derived from an EMBL/GenBank/DDBJ whole genome shotgun (WGS) entry which is preliminary data.</text>
</comment>
<dbReference type="Proteomes" id="UP000433945">
    <property type="component" value="Unassembled WGS sequence"/>
</dbReference>
<evidence type="ECO:0000313" key="2">
    <source>
        <dbReference type="EMBL" id="MUV05107.1"/>
    </source>
</evidence>
<accession>A0A6N8HH85</accession>
<keyword evidence="1" id="KW-0732">Signal</keyword>
<feature type="chain" id="PRO_5026906798" description="Outer membrane beta-barrel protein" evidence="1">
    <location>
        <begin position="18"/>
        <end position="315"/>
    </location>
</feature>
<dbReference type="AlphaFoldDB" id="A0A6N8HH85"/>
<dbReference type="RefSeq" id="WP_157484397.1">
    <property type="nucleotide sequence ID" value="NZ_WOWP01000061.1"/>
</dbReference>
<feature type="signal peptide" evidence="1">
    <location>
        <begin position="1"/>
        <end position="17"/>
    </location>
</feature>
<protein>
    <recommendedName>
        <fullName evidence="4">Outer membrane beta-barrel protein</fullName>
    </recommendedName>
</protein>